<feature type="compositionally biased region" description="Polar residues" evidence="1">
    <location>
        <begin position="41"/>
        <end position="59"/>
    </location>
</feature>
<dbReference type="EMBL" id="BLLK01000069">
    <property type="protein sequence ID" value="GFH61051.1"/>
    <property type="molecule type" value="Genomic_DNA"/>
</dbReference>
<evidence type="ECO:0008006" key="5">
    <source>
        <dbReference type="Google" id="ProtNLM"/>
    </source>
</evidence>
<feature type="compositionally biased region" description="Polar residues" evidence="1">
    <location>
        <begin position="1"/>
        <end position="12"/>
    </location>
</feature>
<dbReference type="Proteomes" id="UP001054902">
    <property type="component" value="Unassembled WGS sequence"/>
</dbReference>
<evidence type="ECO:0000313" key="4">
    <source>
        <dbReference type="Proteomes" id="UP001054902"/>
    </source>
</evidence>
<organism evidence="3 4">
    <name type="scientific">Chaetoceros tenuissimus</name>
    <dbReference type="NCBI Taxonomy" id="426638"/>
    <lineage>
        <taxon>Eukaryota</taxon>
        <taxon>Sar</taxon>
        <taxon>Stramenopiles</taxon>
        <taxon>Ochrophyta</taxon>
        <taxon>Bacillariophyta</taxon>
        <taxon>Coscinodiscophyceae</taxon>
        <taxon>Chaetocerotophycidae</taxon>
        <taxon>Chaetocerotales</taxon>
        <taxon>Chaetocerotaceae</taxon>
        <taxon>Chaetoceros</taxon>
    </lineage>
</organism>
<name>A0AAD3HF62_9STRA</name>
<comment type="caution">
    <text evidence="3">The sequence shown here is derived from an EMBL/GenBank/DDBJ whole genome shotgun (WGS) entry which is preliminary data.</text>
</comment>
<feature type="compositionally biased region" description="Polar residues" evidence="1">
    <location>
        <begin position="84"/>
        <end position="103"/>
    </location>
</feature>
<accession>A0AAD3HF62</accession>
<evidence type="ECO:0000313" key="3">
    <source>
        <dbReference type="EMBL" id="GFH61051.1"/>
    </source>
</evidence>
<evidence type="ECO:0000256" key="1">
    <source>
        <dbReference type="SAM" id="MobiDB-lite"/>
    </source>
</evidence>
<protein>
    <recommendedName>
        <fullName evidence="5">Transmembrane protein</fullName>
    </recommendedName>
</protein>
<keyword evidence="2" id="KW-0472">Membrane</keyword>
<keyword evidence="2" id="KW-1133">Transmembrane helix</keyword>
<reference evidence="3 4" key="1">
    <citation type="journal article" date="2021" name="Sci. Rep.">
        <title>The genome of the diatom Chaetoceros tenuissimus carries an ancient integrated fragment of an extant virus.</title>
        <authorList>
            <person name="Hongo Y."/>
            <person name="Kimura K."/>
            <person name="Takaki Y."/>
            <person name="Yoshida Y."/>
            <person name="Baba S."/>
            <person name="Kobayashi G."/>
            <person name="Nagasaki K."/>
            <person name="Hano T."/>
            <person name="Tomaru Y."/>
        </authorList>
    </citation>
    <scope>NUCLEOTIDE SEQUENCE [LARGE SCALE GENOMIC DNA]</scope>
    <source>
        <strain evidence="3 4">NIES-3715</strain>
    </source>
</reference>
<dbReference type="AlphaFoldDB" id="A0AAD3HF62"/>
<proteinExistence type="predicted"/>
<keyword evidence="2" id="KW-0812">Transmembrane</keyword>
<evidence type="ECO:0000256" key="2">
    <source>
        <dbReference type="SAM" id="Phobius"/>
    </source>
</evidence>
<sequence length="403" mass="45646">MDSEQNEQQNRPQELHTDETIVSHQQKEIPKKRIGKKQYHVTPTSPSAVTQKEYANSGHSIPRRRRGRNIYHLGDEDETHSSDLDQGNNVQLQDSNQFSNKDQTVPGMQEYYPNHKSNPSICTKFLSECCSFLCPCAVLLRALCRCDMKLFWKLASSIFIIKAFWSSTISLGLCTLFRVHRVIPTVDSEGDIVTYSNSTESYLFGLWTYTNKILEDEDHSIEDFVEDEIKRLETCRFHMQKVDEDAPDGLFINDTAFKAARIFAGAVAIVGFISMVSVWLTAANMMTCCFQKRRWLLPFTLSLCAIMESFVFLVFTSSVCRDTEYNEHRSCKLQADSGVLFASIVAYLITAIGSANLISYESNSSNTLATDDDDDAWGIENAPENKTIENARDDTISSPMEIC</sequence>
<feature type="transmembrane region" description="Helical" evidence="2">
    <location>
        <begin position="262"/>
        <end position="283"/>
    </location>
</feature>
<feature type="region of interest" description="Disordered" evidence="1">
    <location>
        <begin position="1"/>
        <end position="110"/>
    </location>
</feature>
<feature type="transmembrane region" description="Helical" evidence="2">
    <location>
        <begin position="295"/>
        <end position="319"/>
    </location>
</feature>
<feature type="transmembrane region" description="Helical" evidence="2">
    <location>
        <begin position="339"/>
        <end position="358"/>
    </location>
</feature>
<feature type="compositionally biased region" description="Basic and acidic residues" evidence="1">
    <location>
        <begin position="13"/>
        <end position="31"/>
    </location>
</feature>
<keyword evidence="4" id="KW-1185">Reference proteome</keyword>
<gene>
    <name evidence="3" type="ORF">CTEN210_17527</name>
</gene>